<keyword evidence="10" id="KW-1185">Reference proteome</keyword>
<dbReference type="InterPro" id="IPR014030">
    <property type="entry name" value="Ketoacyl_synth_N"/>
</dbReference>
<dbReference type="InterPro" id="IPR036291">
    <property type="entry name" value="NAD(P)-bd_dom_sf"/>
</dbReference>
<evidence type="ECO:0000256" key="5">
    <source>
        <dbReference type="ARBA" id="ARBA00023268"/>
    </source>
</evidence>
<feature type="active site" description="Proton donor; for dehydratase activity" evidence="6">
    <location>
        <position position="1111"/>
    </location>
</feature>
<proteinExistence type="predicted"/>
<dbReference type="GO" id="GO:0044550">
    <property type="term" value="P:secondary metabolite biosynthetic process"/>
    <property type="evidence" value="ECO:0007669"/>
    <property type="project" value="TreeGrafter"/>
</dbReference>
<keyword evidence="2" id="KW-0597">Phosphoprotein</keyword>
<dbReference type="OrthoDB" id="329835at2759"/>
<dbReference type="SUPFAM" id="SSF52151">
    <property type="entry name" value="FabD/lysophospholipase-like"/>
    <property type="match status" value="1"/>
</dbReference>
<dbReference type="PROSITE" id="PS52004">
    <property type="entry name" value="KS3_2"/>
    <property type="match status" value="1"/>
</dbReference>
<dbReference type="InterPro" id="IPR042104">
    <property type="entry name" value="PKS_dehydratase_sf"/>
</dbReference>
<dbReference type="InterPro" id="IPR049551">
    <property type="entry name" value="PKS_DH_C"/>
</dbReference>
<dbReference type="InterPro" id="IPR001227">
    <property type="entry name" value="Ac_transferase_dom_sf"/>
</dbReference>
<evidence type="ECO:0000256" key="2">
    <source>
        <dbReference type="ARBA" id="ARBA00022553"/>
    </source>
</evidence>
<dbReference type="Pfam" id="PF13489">
    <property type="entry name" value="Methyltransf_23"/>
    <property type="match status" value="1"/>
</dbReference>
<dbReference type="InterPro" id="IPR016035">
    <property type="entry name" value="Acyl_Trfase/lysoPLipase"/>
</dbReference>
<dbReference type="RefSeq" id="XP_056495052.1">
    <property type="nucleotide sequence ID" value="XM_056649988.1"/>
</dbReference>
<dbReference type="InterPro" id="IPR057326">
    <property type="entry name" value="KR_dom"/>
</dbReference>
<keyword evidence="4" id="KW-0808">Transferase</keyword>
<dbReference type="Gene3D" id="3.40.50.150">
    <property type="entry name" value="Vaccinia Virus protein VP39"/>
    <property type="match status" value="2"/>
</dbReference>
<name>A0A9W9TCA6_PENCI</name>
<dbReference type="InterPro" id="IPR050091">
    <property type="entry name" value="PKS_NRPS_Biosynth_Enz"/>
</dbReference>
<comment type="caution">
    <text evidence="9">The sequence shown here is derived from an EMBL/GenBank/DDBJ whole genome shotgun (WGS) entry which is preliminary data.</text>
</comment>
<dbReference type="Proteomes" id="UP001147733">
    <property type="component" value="Unassembled WGS sequence"/>
</dbReference>
<dbReference type="InterPro" id="IPR032821">
    <property type="entry name" value="PKS_assoc"/>
</dbReference>
<evidence type="ECO:0000259" key="7">
    <source>
        <dbReference type="PROSITE" id="PS52004"/>
    </source>
</evidence>
<dbReference type="SUPFAM" id="SSF53901">
    <property type="entry name" value="Thiolase-like"/>
    <property type="match status" value="1"/>
</dbReference>
<dbReference type="GO" id="GO:1901336">
    <property type="term" value="P:lactone biosynthetic process"/>
    <property type="evidence" value="ECO:0007669"/>
    <property type="project" value="UniProtKB-ARBA"/>
</dbReference>
<evidence type="ECO:0000313" key="9">
    <source>
        <dbReference type="EMBL" id="KAJ5217458.1"/>
    </source>
</evidence>
<feature type="domain" description="PKS/mFAS DH" evidence="8">
    <location>
        <begin position="917"/>
        <end position="1194"/>
    </location>
</feature>
<dbReference type="SUPFAM" id="SSF50129">
    <property type="entry name" value="GroES-like"/>
    <property type="match status" value="1"/>
</dbReference>
<dbReference type="SUPFAM" id="SSF51735">
    <property type="entry name" value="NAD(P)-binding Rossmann-fold domains"/>
    <property type="match status" value="2"/>
</dbReference>
<feature type="active site" description="Proton acceptor; for dehydratase activity" evidence="6">
    <location>
        <position position="949"/>
    </location>
</feature>
<dbReference type="Pfam" id="PF14765">
    <property type="entry name" value="PS-DH"/>
    <property type="match status" value="1"/>
</dbReference>
<keyword evidence="1" id="KW-0596">Phosphopantetheine</keyword>
<dbReference type="InterPro" id="IPR020807">
    <property type="entry name" value="PKS_DH"/>
</dbReference>
<dbReference type="GO" id="GO:0032259">
    <property type="term" value="P:methylation"/>
    <property type="evidence" value="ECO:0007669"/>
    <property type="project" value="UniProtKB-KW"/>
</dbReference>
<dbReference type="GO" id="GO:0008168">
    <property type="term" value="F:methyltransferase activity"/>
    <property type="evidence" value="ECO:0007669"/>
    <property type="project" value="UniProtKB-KW"/>
</dbReference>
<reference evidence="9" key="1">
    <citation type="submission" date="2022-11" db="EMBL/GenBank/DDBJ databases">
        <authorList>
            <person name="Petersen C."/>
        </authorList>
    </citation>
    <scope>NUCLEOTIDE SEQUENCE</scope>
    <source>
        <strain evidence="9">IBT 23319</strain>
    </source>
</reference>
<dbReference type="InterPro" id="IPR016036">
    <property type="entry name" value="Malonyl_transacylase_ACP-bd"/>
</dbReference>
<dbReference type="Pfam" id="PF00698">
    <property type="entry name" value="Acyl_transf_1"/>
    <property type="match status" value="1"/>
</dbReference>
<dbReference type="Pfam" id="PF13602">
    <property type="entry name" value="ADH_zinc_N_2"/>
    <property type="match status" value="1"/>
</dbReference>
<dbReference type="GO" id="GO:0006633">
    <property type="term" value="P:fatty acid biosynthetic process"/>
    <property type="evidence" value="ECO:0007669"/>
    <property type="project" value="InterPro"/>
</dbReference>
<dbReference type="InterPro" id="IPR013968">
    <property type="entry name" value="PKS_KR"/>
</dbReference>
<gene>
    <name evidence="9" type="ORF">N7469_011083</name>
</gene>
<feature type="region of interest" description="C-terminal hotdog fold" evidence="6">
    <location>
        <begin position="1054"/>
        <end position="1194"/>
    </location>
</feature>
<feature type="region of interest" description="N-terminal hotdog fold" evidence="6">
    <location>
        <begin position="917"/>
        <end position="1045"/>
    </location>
</feature>
<evidence type="ECO:0000259" key="8">
    <source>
        <dbReference type="PROSITE" id="PS52019"/>
    </source>
</evidence>
<dbReference type="Pfam" id="PF08659">
    <property type="entry name" value="KR"/>
    <property type="match status" value="1"/>
</dbReference>
<dbReference type="InterPro" id="IPR013154">
    <property type="entry name" value="ADH-like_N"/>
</dbReference>
<protein>
    <recommendedName>
        <fullName evidence="11">Polyketide synthase</fullName>
    </recommendedName>
</protein>
<dbReference type="InterPro" id="IPR018201">
    <property type="entry name" value="Ketoacyl_synth_AS"/>
</dbReference>
<dbReference type="PANTHER" id="PTHR43775:SF49">
    <property type="entry name" value="SYNTHASE, PUTATIVE (JCVI)-RELATED"/>
    <property type="match status" value="1"/>
</dbReference>
<evidence type="ECO:0000256" key="6">
    <source>
        <dbReference type="PROSITE-ProRule" id="PRU01363"/>
    </source>
</evidence>
<dbReference type="Pfam" id="PF00109">
    <property type="entry name" value="ketoacyl-synt"/>
    <property type="match status" value="1"/>
</dbReference>
<reference evidence="9" key="2">
    <citation type="journal article" date="2023" name="IMA Fungus">
        <title>Comparative genomic study of the Penicillium genus elucidates a diverse pangenome and 15 lateral gene transfer events.</title>
        <authorList>
            <person name="Petersen C."/>
            <person name="Sorensen T."/>
            <person name="Nielsen M.R."/>
            <person name="Sondergaard T.E."/>
            <person name="Sorensen J.L."/>
            <person name="Fitzpatrick D.A."/>
            <person name="Frisvad J.C."/>
            <person name="Nielsen K.L."/>
        </authorList>
    </citation>
    <scope>NUCLEOTIDE SEQUENCE</scope>
    <source>
        <strain evidence="9">IBT 23319</strain>
    </source>
</reference>
<dbReference type="Pfam" id="PF21089">
    <property type="entry name" value="PKS_DH_N"/>
    <property type="match status" value="1"/>
</dbReference>
<evidence type="ECO:0000313" key="10">
    <source>
        <dbReference type="Proteomes" id="UP001147733"/>
    </source>
</evidence>
<dbReference type="PANTHER" id="PTHR43775">
    <property type="entry name" value="FATTY ACID SYNTHASE"/>
    <property type="match status" value="1"/>
</dbReference>
<dbReference type="Gene3D" id="3.10.129.110">
    <property type="entry name" value="Polyketide synthase dehydratase"/>
    <property type="match status" value="1"/>
</dbReference>
<dbReference type="PROSITE" id="PS00606">
    <property type="entry name" value="KS3_1"/>
    <property type="match status" value="1"/>
</dbReference>
<dbReference type="Pfam" id="PF08240">
    <property type="entry name" value="ADH_N"/>
    <property type="match status" value="1"/>
</dbReference>
<evidence type="ECO:0008006" key="11">
    <source>
        <dbReference type="Google" id="ProtNLM"/>
    </source>
</evidence>
<dbReference type="Pfam" id="PF02801">
    <property type="entry name" value="Ketoacyl-synt_C"/>
    <property type="match status" value="1"/>
</dbReference>
<dbReference type="GO" id="GO:0004312">
    <property type="term" value="F:fatty acid synthase activity"/>
    <property type="evidence" value="ECO:0007669"/>
    <property type="project" value="TreeGrafter"/>
</dbReference>
<dbReference type="InterPro" id="IPR011032">
    <property type="entry name" value="GroES-like_sf"/>
</dbReference>
<dbReference type="InterPro" id="IPR020841">
    <property type="entry name" value="PKS_Beta-ketoAc_synthase_dom"/>
</dbReference>
<accession>A0A9W9TCA6</accession>
<dbReference type="CDD" id="cd05195">
    <property type="entry name" value="enoyl_red"/>
    <property type="match status" value="1"/>
</dbReference>
<dbReference type="SUPFAM" id="SSF55048">
    <property type="entry name" value="Probable ACP-binding domain of malonyl-CoA ACP transacylase"/>
    <property type="match status" value="1"/>
</dbReference>
<dbReference type="InterPro" id="IPR049900">
    <property type="entry name" value="PKS_mFAS_DH"/>
</dbReference>
<dbReference type="InterPro" id="IPR014031">
    <property type="entry name" value="Ketoacyl_synth_C"/>
</dbReference>
<dbReference type="Gene3D" id="3.90.180.10">
    <property type="entry name" value="Medium-chain alcohol dehydrogenases, catalytic domain"/>
    <property type="match status" value="2"/>
</dbReference>
<dbReference type="EMBL" id="JAPQKT010000010">
    <property type="protein sequence ID" value="KAJ5217458.1"/>
    <property type="molecule type" value="Genomic_DNA"/>
</dbReference>
<dbReference type="InterPro" id="IPR029063">
    <property type="entry name" value="SAM-dependent_MTases_sf"/>
</dbReference>
<feature type="domain" description="Ketosynthase family 3 (KS3)" evidence="7">
    <location>
        <begin position="14"/>
        <end position="430"/>
    </location>
</feature>
<dbReference type="InterPro" id="IPR014043">
    <property type="entry name" value="Acyl_transferase_dom"/>
</dbReference>
<dbReference type="GO" id="GO:0016491">
    <property type="term" value="F:oxidoreductase activity"/>
    <property type="evidence" value="ECO:0007669"/>
    <property type="project" value="InterPro"/>
</dbReference>
<organism evidence="9 10">
    <name type="scientific">Penicillium citrinum</name>
    <dbReference type="NCBI Taxonomy" id="5077"/>
    <lineage>
        <taxon>Eukaryota</taxon>
        <taxon>Fungi</taxon>
        <taxon>Dikarya</taxon>
        <taxon>Ascomycota</taxon>
        <taxon>Pezizomycotina</taxon>
        <taxon>Eurotiomycetes</taxon>
        <taxon>Eurotiomycetidae</taxon>
        <taxon>Eurotiales</taxon>
        <taxon>Aspergillaceae</taxon>
        <taxon>Penicillium</taxon>
    </lineage>
</organism>
<dbReference type="InterPro" id="IPR020843">
    <property type="entry name" value="ER"/>
</dbReference>
<dbReference type="GeneID" id="81389155"/>
<dbReference type="PROSITE" id="PS52019">
    <property type="entry name" value="PKS_MFAS_DH"/>
    <property type="match status" value="1"/>
</dbReference>
<dbReference type="SMART" id="SM00826">
    <property type="entry name" value="PKS_DH"/>
    <property type="match status" value="1"/>
</dbReference>
<dbReference type="CDD" id="cd00833">
    <property type="entry name" value="PKS"/>
    <property type="match status" value="1"/>
</dbReference>
<dbReference type="SMART" id="SM00829">
    <property type="entry name" value="PKS_ER"/>
    <property type="match status" value="1"/>
</dbReference>
<dbReference type="SMART" id="SM00822">
    <property type="entry name" value="PKS_KR"/>
    <property type="match status" value="1"/>
</dbReference>
<dbReference type="Gene3D" id="3.40.366.10">
    <property type="entry name" value="Malonyl-Coenzyme A Acyl Carrier Protein, domain 2"/>
    <property type="match status" value="1"/>
</dbReference>
<dbReference type="SMART" id="SM00827">
    <property type="entry name" value="PKS_AT"/>
    <property type="match status" value="1"/>
</dbReference>
<keyword evidence="3" id="KW-0489">Methyltransferase</keyword>
<keyword evidence="5" id="KW-0511">Multifunctional enzyme</keyword>
<sequence>MKPVVDCQTKENVPAPIAIVGIAVRLPGGVRSTEEFWQMLSGGQDGRCVVPESRYNEAGFYSESGAHSIGTRYGYFLQDDLEKVDTSFFDKDGLQPGRMDPQQKLLLQVVWDCLENAGQVRWRGMPIGCFVGTFGGDWEEIETKDTQNAHNFHLIGRGKFALANVVSYEFDFKGPSMTLETGCSSSLVALNQACQALEMGDCTSAVVAGSNLIFSPTIGMQGAALSVFSPSGISKSFDASADGYGRGEAVNAVLIKRLGDAIRDGDPIRAVIRSTMVNCDGRSPGITTPSAEAQEKLIFGAYQKASIGDISQTAFVECHGTGTLAGDPIECSAISKIFPKGVYIGSVKPNVGHSEGASGLTSLVKAVLSLEHRQIPPNIHFHLPNPRIPWEENRLRVPTKLTAWPKNREERISVSNFGIGGTNAHVIVDSSSSLRRTSTAQNTGEDSRYLLLLLSAKSQAALLRRRESILKYMVLHPSRLENLEYTLAARREHLTHRGFLIKPRDVEQSMGDMKSSVVGQMPKLIFTFTGQGAQWPGMGRELMARFSIFRDTIRSLDHILQSLESHPSWSLEDTLVDPDNDRINSPKLSQTLCCALQIALVNLLAERGCQPTSVIGHSSGEIAAAYAAGAITAKCAIAISYYRGLLVESSPLGAMAAVGLNREIVELYLQDDVVLACENSPRSITLSGEPSQLEVVLNRIKSDHPDVLCRQLRVDRAYHSRQFNSSLFRGPGSIVCDTNSNIGSMAPIAKLYTSHICPYMELQKEMIPMYSSLTGDRVSDPYQLNTEYWCRNLTSPVLFYDAAKSIFDEIRASTFFLEVGPHSALAGPLRDIFKECGNTKNEMSYASCLVRGQDQESSLLRSLGDLFLSGIPVNPVASNGCREVLTDLDPYPWECGKTDWRETRLTREWRFRPFGHHELLGSRVLESTQIEPAWRNMLHINDVPWLWDHRIGGSIIFPCAGYIAMIGEAITQITRCDKYCLKDLRINKALVLDDRERMEIVTTLRPVRSTNEPGSGWYEFSIMAFRRGSWINHCTGQGRGEKSSSKSRDIRSFPRKVESKVWYGSLKDRGLEYGPRFSQLQNISAHPVQSSAAASLEIPDPGNMIDPPTIDQCLQLVAVAMCNGLPRKCHSAGLPVYIKEVFAGKTGPTLFLEARATVTSLGLSSGSGIAQWGSQVAVRIDGVEFVGLDDGQSVDGDLQLCSNATWAPDVDVLPMDHLLSSPEPMIGSLNEQYFPKYQFFDMCLVETARRITSLEPASDHLRKYQRWIISKSAAVLKSSDPVKKSRIQALLRAPRQEWIDILTGIRQEIEATMPLTNCFAELSFAILEQCADIVEGKCSPLAILMENERLTRLYNTGSQRNYEYFLKVLGHSRPNLKIIEIGAGTGATTARVLRALHPPGNNRQYSRTGYQSPLAEQGIETESYDLVVASNVLHATPSIQESLLNVKSLLKPGGRILIEEICSDALPIDYIMGVLPGWWMGESDNRVDSPYISADRWHEELQRAGFVDIHEKADEAEIYMTSIIASVASPRRLDHGTVNLLCHSKKHPWIIELAQKLKDAGFSVAWCTISNPPPPNEDVIFLLDIEEPFLYQMTQHSYEQVREYISSCTSTRVLWATWNSQKLCQNPRYGLTLGFARTMRVEYEMVFTTVELDNFDQKSQATLVEIYRKFQRDRFETNDTVDYEYAIKDGVAHIPRYRWGSLSQNLLEDAARDEPRTLTIEQPGILESLTWVEKAMPPLGEQDVEIEIKFVGMNFRDLMVGLGMLQAKDELGLEGSGIIRRVGSGVTHLHTGDKVIFLATPAFSTRIMVSASLVVAIPTGISLEEAATVGCAYTTAVHCLLNVGRLEKGQWKIFATVGNQDKAQYLTEAFGIRKEHIFDSRSVSFSASLLRRTQGRGVDLVLNSLAGDLLLASWDCVAEGGIMVEIGKRDLVGHAMLPMDRFLANRSFVGVDILTLANSRPKIVQDCLNQVTCLLTRKSITPIQPIRTFAAGQIAEAFKHMQEGKHMGKIVVQIPEEVAHIPTSKARTKTSFNGDGAYLLVGGLGGLGRAVAQWMVEHGAKYLVFLSRSAGTTARDGEFLNDLLLQGCQGLLVQGDVTSLADAKRAVTASGRPIKGVMHMAMAMQDTPFFSMTHGQWTEALRPKVEGALNLHNALQFNNPDFFVMFSSVAAAAGSAGQANYTAANTFLDAFAHYRQSLGLPASVLDVGWITDIGYVSQHPELTRMMQSKGYIPLQEVHLLTALQLLLFPPRMVDGAPSAFLNQSHLSLGLGLSGAQISSNSRYRDARFRYDPTMGLSHSESRVPEGSDVQAILRAVEANQDVLKFGPTFDLLIKEMALLMGPYTPAVKSEDLTAMANISVDSLVAVEARAWLKRNLGVEIGLVDIATAGTVNGVVSLAIDALGIKYTSKSLTDS</sequence>
<dbReference type="Gene3D" id="3.40.47.10">
    <property type="match status" value="1"/>
</dbReference>
<dbReference type="InterPro" id="IPR016039">
    <property type="entry name" value="Thiolase-like"/>
</dbReference>
<evidence type="ECO:0000256" key="1">
    <source>
        <dbReference type="ARBA" id="ARBA00022450"/>
    </source>
</evidence>
<evidence type="ECO:0000256" key="4">
    <source>
        <dbReference type="ARBA" id="ARBA00022679"/>
    </source>
</evidence>
<dbReference type="InterPro" id="IPR049552">
    <property type="entry name" value="PKS_DH_N"/>
</dbReference>
<dbReference type="GO" id="GO:0004315">
    <property type="term" value="F:3-oxoacyl-[acyl-carrier-protein] synthase activity"/>
    <property type="evidence" value="ECO:0007669"/>
    <property type="project" value="InterPro"/>
</dbReference>
<dbReference type="SUPFAM" id="SSF53335">
    <property type="entry name" value="S-adenosyl-L-methionine-dependent methyltransferases"/>
    <property type="match status" value="1"/>
</dbReference>
<dbReference type="Pfam" id="PF16197">
    <property type="entry name" value="KAsynt_C_assoc"/>
    <property type="match status" value="1"/>
</dbReference>
<evidence type="ECO:0000256" key="3">
    <source>
        <dbReference type="ARBA" id="ARBA00022603"/>
    </source>
</evidence>
<dbReference type="Gene3D" id="3.40.50.720">
    <property type="entry name" value="NAD(P)-binding Rossmann-like Domain"/>
    <property type="match status" value="2"/>
</dbReference>
<dbReference type="SMART" id="SM00825">
    <property type="entry name" value="PKS_KS"/>
    <property type="match status" value="1"/>
</dbReference>